<dbReference type="InterPro" id="IPR018534">
    <property type="entry name" value="Tet_reg_excision_RteC"/>
</dbReference>
<reference evidence="1 2" key="1">
    <citation type="submission" date="2019-04" db="EMBL/GenBank/DDBJ databases">
        <title>Pedobacter sp. AR-2-6 sp. nov., isolated from Arctic soil.</title>
        <authorList>
            <person name="Dahal R.H."/>
            <person name="Kim D.-U."/>
        </authorList>
    </citation>
    <scope>NUCLEOTIDE SEQUENCE [LARGE SCALE GENOMIC DNA]</scope>
    <source>
        <strain evidence="1 2">AR-2-6</strain>
    </source>
</reference>
<comment type="caution">
    <text evidence="1">The sequence shown here is derived from an EMBL/GenBank/DDBJ whole genome shotgun (WGS) entry which is preliminary data.</text>
</comment>
<name>A0A4U1C464_9SPHI</name>
<protein>
    <recommendedName>
        <fullName evidence="3">RteC protein</fullName>
    </recommendedName>
</protein>
<sequence length="287" mass="34086">MIQELSKRLLKQMETELEEIAMQTSEPLTKLTSALKPIRQNLRKLRLYLDDHPFASVEDEIHFFKNIKPEFYKWQIYFSELYTIESGIPSVDVDAQRQWFENELVYVQRFFKQYSFQYQYYKLGATELDRFYFVRGVENNSLLMPSLPELDPLFSTACDYLFSKLKAFELLQTWLLDRILYLKKNPLASYQPGSDVEQMRWTGDSINLAELAFGIHRTGQLNNGTASVGSIFRWLEDKLQINIGIPSKRLSEIRRRTSISRTRFLDEMIEEVVRKMDKEDEYHPGRR</sequence>
<keyword evidence="2" id="KW-1185">Reference proteome</keyword>
<dbReference type="RefSeq" id="WP_136877200.1">
    <property type="nucleotide sequence ID" value="NZ_SWBO01000005.1"/>
</dbReference>
<evidence type="ECO:0008006" key="3">
    <source>
        <dbReference type="Google" id="ProtNLM"/>
    </source>
</evidence>
<dbReference type="Proteomes" id="UP000310477">
    <property type="component" value="Unassembled WGS sequence"/>
</dbReference>
<evidence type="ECO:0000313" key="1">
    <source>
        <dbReference type="EMBL" id="TKC00037.1"/>
    </source>
</evidence>
<dbReference type="Pfam" id="PF09357">
    <property type="entry name" value="RteC"/>
    <property type="match status" value="1"/>
</dbReference>
<organism evidence="1 2">
    <name type="scientific">Pedobacter cryotolerans</name>
    <dbReference type="NCBI Taxonomy" id="2571270"/>
    <lineage>
        <taxon>Bacteria</taxon>
        <taxon>Pseudomonadati</taxon>
        <taxon>Bacteroidota</taxon>
        <taxon>Sphingobacteriia</taxon>
        <taxon>Sphingobacteriales</taxon>
        <taxon>Sphingobacteriaceae</taxon>
        <taxon>Pedobacter</taxon>
    </lineage>
</organism>
<dbReference type="OrthoDB" id="790983at2"/>
<dbReference type="AlphaFoldDB" id="A0A4U1C464"/>
<gene>
    <name evidence="1" type="ORF">FA045_11390</name>
</gene>
<dbReference type="EMBL" id="SWBO01000005">
    <property type="protein sequence ID" value="TKC00037.1"/>
    <property type="molecule type" value="Genomic_DNA"/>
</dbReference>
<proteinExistence type="predicted"/>
<evidence type="ECO:0000313" key="2">
    <source>
        <dbReference type="Proteomes" id="UP000310477"/>
    </source>
</evidence>
<accession>A0A4U1C464</accession>